<accession>A0A0S7EF80</accession>
<evidence type="ECO:0000256" key="2">
    <source>
        <dbReference type="ARBA" id="ARBA00011738"/>
    </source>
</evidence>
<evidence type="ECO:0000256" key="4">
    <source>
        <dbReference type="ARBA" id="ARBA00023180"/>
    </source>
</evidence>
<dbReference type="EMBL" id="GBUH01000003">
    <property type="protein sequence ID" value="JAO03639.1"/>
    <property type="molecule type" value="mRNA"/>
</dbReference>
<evidence type="ECO:0000313" key="7">
    <source>
        <dbReference type="EMBL" id="JAO03639.1"/>
    </source>
</evidence>
<dbReference type="Pfam" id="PF00232">
    <property type="entry name" value="Glyco_hydro_1"/>
    <property type="match status" value="1"/>
</dbReference>
<evidence type="ECO:0000256" key="6">
    <source>
        <dbReference type="RuleBase" id="RU003690"/>
    </source>
</evidence>
<comment type="similarity">
    <text evidence="1 6">Belongs to the glycosyl hydrolase 1 family.</text>
</comment>
<keyword evidence="3 7" id="KW-0378">Hydrolase</keyword>
<evidence type="ECO:0000256" key="3">
    <source>
        <dbReference type="ARBA" id="ARBA00022801"/>
    </source>
</evidence>
<dbReference type="FunFam" id="3.20.20.80:FF:000013">
    <property type="entry name" value="lactase-phlorizin hydrolase"/>
    <property type="match status" value="1"/>
</dbReference>
<dbReference type="GO" id="GO:0005975">
    <property type="term" value="P:carbohydrate metabolic process"/>
    <property type="evidence" value="ECO:0007669"/>
    <property type="project" value="InterPro"/>
</dbReference>
<dbReference type="SUPFAM" id="SSF51445">
    <property type="entry name" value="(Trans)glycosidases"/>
    <property type="match status" value="1"/>
</dbReference>
<keyword evidence="5" id="KW-0326">Glycosidase</keyword>
<dbReference type="PANTHER" id="PTHR10353:SF36">
    <property type="entry name" value="LP05116P"/>
    <property type="match status" value="1"/>
</dbReference>
<protein>
    <submittedName>
        <fullName evidence="7">Putative glycosyl hydrolase</fullName>
    </submittedName>
</protein>
<organism evidence="7">
    <name type="scientific">Chrysomela populi</name>
    <name type="common">Poplar leaf beetle</name>
    <name type="synonym">Melasoma populi</name>
    <dbReference type="NCBI Taxonomy" id="154003"/>
    <lineage>
        <taxon>Eukaryota</taxon>
        <taxon>Metazoa</taxon>
        <taxon>Ecdysozoa</taxon>
        <taxon>Arthropoda</taxon>
        <taxon>Hexapoda</taxon>
        <taxon>Insecta</taxon>
        <taxon>Pterygota</taxon>
        <taxon>Neoptera</taxon>
        <taxon>Endopterygota</taxon>
        <taxon>Coleoptera</taxon>
        <taxon>Polyphaga</taxon>
        <taxon>Cucujiformia</taxon>
        <taxon>Chrysomeloidea</taxon>
        <taxon>Chrysomelidae</taxon>
        <taxon>Chrysomelinae</taxon>
        <taxon>Chrysomelini</taxon>
        <taxon>Chrysomela</taxon>
    </lineage>
</organism>
<evidence type="ECO:0000256" key="1">
    <source>
        <dbReference type="ARBA" id="ARBA00010838"/>
    </source>
</evidence>
<dbReference type="PRINTS" id="PR00131">
    <property type="entry name" value="GLHYDRLASE1"/>
</dbReference>
<dbReference type="InterPro" id="IPR017853">
    <property type="entry name" value="GH"/>
</dbReference>
<name>A0A0S7EF80_CHRPP</name>
<dbReference type="InterPro" id="IPR001360">
    <property type="entry name" value="Glyco_hydro_1"/>
</dbReference>
<dbReference type="Gene3D" id="3.20.20.80">
    <property type="entry name" value="Glycosidases"/>
    <property type="match status" value="1"/>
</dbReference>
<reference evidence="7" key="1">
    <citation type="submission" date="2014-10" db="EMBL/GenBank/DDBJ databases">
        <title>Glandular beta-glucosidases in juvenile Chrysomelina leaf beetles support the evolution of a host-plant-dependent chemical defence.</title>
        <authorList>
            <person name="Rahfeld P."/>
        </authorList>
    </citation>
    <scope>NUCLEOTIDE SEQUENCE</scope>
</reference>
<evidence type="ECO:0000256" key="5">
    <source>
        <dbReference type="ARBA" id="ARBA00023295"/>
    </source>
</evidence>
<keyword evidence="4" id="KW-0325">Glycoprotein</keyword>
<sequence>MFGVGTSAYSVEGAWDADSKSMSVWDYITHNQPETIADGKNADVTTDSYHRYLDDIAILKELGVNYYRFSLSWPRILPTGFPDQINEAGVAYYRNLIAALRANNIEPLVTIYHWDMPMNIYELGGYINDSFADWYSDYAAVCFDLFGDDVQLWTTFTEPKQQCSGGYGFGYYFPNVLSEGLLQYVCTHNILRAHAKAYRIYDERFRAKQGGKVGISLDAISYLPASDSPENITAATTRMHFEMGWFANPIFNGDYPEIMKTRIATRSAAEGRSKSRLPEFTDEEKAALNGSADFFALNTFTSSLAAAVEDPPITSPPSQFQDIGVYEYKPDEWENSTIFWLKIAPFGMRPLLNWINDHYNQPQILITENGLPDMTGTLDDHQRVSHIQSYLSYIRDAMEQDGVNVIGYTVWTLMDNFEWTAGFSQKFGLYYTDFDSPNRTRVAKQSAKWYANVCKTKCILEDDSECID</sequence>
<comment type="subunit">
    <text evidence="2">Homodimer.</text>
</comment>
<dbReference type="AlphaFoldDB" id="A0A0S7EF80"/>
<dbReference type="GO" id="GO:0008422">
    <property type="term" value="F:beta-glucosidase activity"/>
    <property type="evidence" value="ECO:0007669"/>
    <property type="project" value="TreeGrafter"/>
</dbReference>
<dbReference type="PANTHER" id="PTHR10353">
    <property type="entry name" value="GLYCOSYL HYDROLASE"/>
    <property type="match status" value="1"/>
</dbReference>
<proteinExistence type="evidence at transcript level"/>